<keyword evidence="3" id="KW-1185">Reference proteome</keyword>
<evidence type="ECO:0000313" key="2">
    <source>
        <dbReference type="EMBL" id="MBW0488073.1"/>
    </source>
</evidence>
<name>A0A9Q3CQ87_9BASI</name>
<organism evidence="2 3">
    <name type="scientific">Austropuccinia psidii MF-1</name>
    <dbReference type="NCBI Taxonomy" id="1389203"/>
    <lineage>
        <taxon>Eukaryota</taxon>
        <taxon>Fungi</taxon>
        <taxon>Dikarya</taxon>
        <taxon>Basidiomycota</taxon>
        <taxon>Pucciniomycotina</taxon>
        <taxon>Pucciniomycetes</taxon>
        <taxon>Pucciniales</taxon>
        <taxon>Sphaerophragmiaceae</taxon>
        <taxon>Austropuccinia</taxon>
    </lineage>
</organism>
<dbReference type="EMBL" id="AVOT02009424">
    <property type="protein sequence ID" value="MBW0488073.1"/>
    <property type="molecule type" value="Genomic_DNA"/>
</dbReference>
<proteinExistence type="predicted"/>
<feature type="compositionally biased region" description="Polar residues" evidence="1">
    <location>
        <begin position="66"/>
        <end position="77"/>
    </location>
</feature>
<accession>A0A9Q3CQ87</accession>
<evidence type="ECO:0000256" key="1">
    <source>
        <dbReference type="SAM" id="MobiDB-lite"/>
    </source>
</evidence>
<reference evidence="2" key="1">
    <citation type="submission" date="2021-03" db="EMBL/GenBank/DDBJ databases">
        <title>Draft genome sequence of rust myrtle Austropuccinia psidii MF-1, a brazilian biotype.</title>
        <authorList>
            <person name="Quecine M.C."/>
            <person name="Pachon D.M.R."/>
            <person name="Bonatelli M.L."/>
            <person name="Correr F.H."/>
            <person name="Franceschini L.M."/>
            <person name="Leite T.F."/>
            <person name="Margarido G.R.A."/>
            <person name="Almeida C.A."/>
            <person name="Ferrarezi J.A."/>
            <person name="Labate C.A."/>
        </authorList>
    </citation>
    <scope>NUCLEOTIDE SEQUENCE</scope>
    <source>
        <strain evidence="2">MF-1</strain>
    </source>
</reference>
<evidence type="ECO:0000313" key="3">
    <source>
        <dbReference type="Proteomes" id="UP000765509"/>
    </source>
</evidence>
<dbReference type="AlphaFoldDB" id="A0A9Q3CQ87"/>
<comment type="caution">
    <text evidence="2">The sequence shown here is derived from an EMBL/GenBank/DDBJ whole genome shotgun (WGS) entry which is preliminary data.</text>
</comment>
<dbReference type="Proteomes" id="UP000765509">
    <property type="component" value="Unassembled WGS sequence"/>
</dbReference>
<feature type="region of interest" description="Disordered" evidence="1">
    <location>
        <begin position="56"/>
        <end position="88"/>
    </location>
</feature>
<sequence length="88" mass="9905">MSSVQLRNLGIPRNMPEDRQGLFRTRRAEHFGHSGAWQDTEGNHTHSTINLPIKQKPQARGLEGYVSSSSAPLTPQRSFPMKHGQQEV</sequence>
<gene>
    <name evidence="2" type="ORF">O181_027788</name>
</gene>
<protein>
    <submittedName>
        <fullName evidence="2">Uncharacterized protein</fullName>
    </submittedName>
</protein>